<evidence type="ECO:0000313" key="3">
    <source>
        <dbReference type="Proteomes" id="UP000059680"/>
    </source>
</evidence>
<sequence>MLEEAVINYSPDGGPEQQESPVYAPTAEGLAVLQSDVNASASDLIASLATPVRPPILPSPIHIHSKKPKRFKQPLTPRSLKMIADLVEKGGCKKLKIKVAKGRVVSDSSLEPNVCKTWRAPT</sequence>
<dbReference type="InParanoid" id="A0A0P0W8W6"/>
<proteinExistence type="predicted"/>
<gene>
    <name evidence="2" type="ordered locus">Os04g0341966</name>
    <name evidence="2" type="ORF">OSNPB_040341966</name>
</gene>
<dbReference type="PaxDb" id="39947-A0A0P0W8W6"/>
<reference evidence="3" key="1">
    <citation type="journal article" date="2005" name="Nature">
        <title>The map-based sequence of the rice genome.</title>
        <authorList>
            <consortium name="International rice genome sequencing project (IRGSP)"/>
            <person name="Matsumoto T."/>
            <person name="Wu J."/>
            <person name="Kanamori H."/>
            <person name="Katayose Y."/>
            <person name="Fujisawa M."/>
            <person name="Namiki N."/>
            <person name="Mizuno H."/>
            <person name="Yamamoto K."/>
            <person name="Antonio B.A."/>
            <person name="Baba T."/>
            <person name="Sakata K."/>
            <person name="Nagamura Y."/>
            <person name="Aoki H."/>
            <person name="Arikawa K."/>
            <person name="Arita K."/>
            <person name="Bito T."/>
            <person name="Chiden Y."/>
            <person name="Fujitsuka N."/>
            <person name="Fukunaka R."/>
            <person name="Hamada M."/>
            <person name="Harada C."/>
            <person name="Hayashi A."/>
            <person name="Hijishita S."/>
            <person name="Honda M."/>
            <person name="Hosokawa S."/>
            <person name="Ichikawa Y."/>
            <person name="Idonuma A."/>
            <person name="Iijima M."/>
            <person name="Ikeda M."/>
            <person name="Ikeno M."/>
            <person name="Ito K."/>
            <person name="Ito S."/>
            <person name="Ito T."/>
            <person name="Ito Y."/>
            <person name="Ito Y."/>
            <person name="Iwabuchi A."/>
            <person name="Kamiya K."/>
            <person name="Karasawa W."/>
            <person name="Kurita K."/>
            <person name="Katagiri S."/>
            <person name="Kikuta A."/>
            <person name="Kobayashi H."/>
            <person name="Kobayashi N."/>
            <person name="Machita K."/>
            <person name="Maehara T."/>
            <person name="Masukawa M."/>
            <person name="Mizubayashi T."/>
            <person name="Mukai Y."/>
            <person name="Nagasaki H."/>
            <person name="Nagata Y."/>
            <person name="Naito S."/>
            <person name="Nakashima M."/>
            <person name="Nakama Y."/>
            <person name="Nakamichi Y."/>
            <person name="Nakamura M."/>
            <person name="Meguro A."/>
            <person name="Negishi M."/>
            <person name="Ohta I."/>
            <person name="Ohta T."/>
            <person name="Okamoto M."/>
            <person name="Ono N."/>
            <person name="Saji S."/>
            <person name="Sakaguchi M."/>
            <person name="Sakai K."/>
            <person name="Shibata M."/>
            <person name="Shimokawa T."/>
            <person name="Song J."/>
            <person name="Takazaki Y."/>
            <person name="Terasawa K."/>
            <person name="Tsugane M."/>
            <person name="Tsuji K."/>
            <person name="Ueda S."/>
            <person name="Waki K."/>
            <person name="Yamagata H."/>
            <person name="Yamamoto M."/>
            <person name="Yamamoto S."/>
            <person name="Yamane H."/>
            <person name="Yoshiki S."/>
            <person name="Yoshihara R."/>
            <person name="Yukawa K."/>
            <person name="Zhong H."/>
            <person name="Yano M."/>
            <person name="Yuan Q."/>
            <person name="Ouyang S."/>
            <person name="Liu J."/>
            <person name="Jones K.M."/>
            <person name="Gansberger K."/>
            <person name="Moffat K."/>
            <person name="Hill J."/>
            <person name="Bera J."/>
            <person name="Fadrosh D."/>
            <person name="Jin S."/>
            <person name="Johri S."/>
            <person name="Kim M."/>
            <person name="Overton L."/>
            <person name="Reardon M."/>
            <person name="Tsitrin T."/>
            <person name="Vuong H."/>
            <person name="Weaver B."/>
            <person name="Ciecko A."/>
            <person name="Tallon L."/>
            <person name="Jackson J."/>
            <person name="Pai G."/>
            <person name="Aken S.V."/>
            <person name="Utterback T."/>
            <person name="Reidmuller S."/>
            <person name="Feldblyum T."/>
            <person name="Hsiao J."/>
            <person name="Zismann V."/>
            <person name="Iobst S."/>
            <person name="de Vazeille A.R."/>
            <person name="Buell C.R."/>
            <person name="Ying K."/>
            <person name="Li Y."/>
            <person name="Lu T."/>
            <person name="Huang Y."/>
            <person name="Zhao Q."/>
            <person name="Feng Q."/>
            <person name="Zhang L."/>
            <person name="Zhu J."/>
            <person name="Weng Q."/>
            <person name="Mu J."/>
            <person name="Lu Y."/>
            <person name="Fan D."/>
            <person name="Liu Y."/>
            <person name="Guan J."/>
            <person name="Zhang Y."/>
            <person name="Yu S."/>
            <person name="Liu X."/>
            <person name="Zhang Y."/>
            <person name="Hong G."/>
            <person name="Han B."/>
            <person name="Choisne N."/>
            <person name="Demange N."/>
            <person name="Orjeda G."/>
            <person name="Samain S."/>
            <person name="Cattolico L."/>
            <person name="Pelletier E."/>
            <person name="Couloux A."/>
            <person name="Segurens B."/>
            <person name="Wincker P."/>
            <person name="D'Hont A."/>
            <person name="Scarpelli C."/>
            <person name="Weissenbach J."/>
            <person name="Salanoubat M."/>
            <person name="Quetier F."/>
            <person name="Yu Y."/>
            <person name="Kim H.R."/>
            <person name="Rambo T."/>
            <person name="Currie J."/>
            <person name="Collura K."/>
            <person name="Luo M."/>
            <person name="Yang T."/>
            <person name="Ammiraju J.S.S."/>
            <person name="Engler F."/>
            <person name="Soderlund C."/>
            <person name="Wing R.A."/>
            <person name="Palmer L.E."/>
            <person name="de la Bastide M."/>
            <person name="Spiegel L."/>
            <person name="Nascimento L."/>
            <person name="Zutavern T."/>
            <person name="O'Shaughnessy A."/>
            <person name="Dike S."/>
            <person name="Dedhia N."/>
            <person name="Preston R."/>
            <person name="Balija V."/>
            <person name="McCombie W.R."/>
            <person name="Chow T."/>
            <person name="Chen H."/>
            <person name="Chung M."/>
            <person name="Chen C."/>
            <person name="Shaw J."/>
            <person name="Wu H."/>
            <person name="Hsiao K."/>
            <person name="Chao Y."/>
            <person name="Chu M."/>
            <person name="Cheng C."/>
            <person name="Hour A."/>
            <person name="Lee P."/>
            <person name="Lin S."/>
            <person name="Lin Y."/>
            <person name="Liou J."/>
            <person name="Liu S."/>
            <person name="Hsing Y."/>
            <person name="Raghuvanshi S."/>
            <person name="Mohanty A."/>
            <person name="Bharti A.K."/>
            <person name="Gaur A."/>
            <person name="Gupta V."/>
            <person name="Kumar D."/>
            <person name="Ravi V."/>
            <person name="Vij S."/>
            <person name="Kapur A."/>
            <person name="Khurana P."/>
            <person name="Khurana P."/>
            <person name="Khurana J.P."/>
            <person name="Tyagi A.K."/>
            <person name="Gaikwad K."/>
            <person name="Singh A."/>
            <person name="Dalal V."/>
            <person name="Srivastava S."/>
            <person name="Dixit A."/>
            <person name="Pal A.K."/>
            <person name="Ghazi I.A."/>
            <person name="Yadav M."/>
            <person name="Pandit A."/>
            <person name="Bhargava A."/>
            <person name="Sureshbabu K."/>
            <person name="Batra K."/>
            <person name="Sharma T.R."/>
            <person name="Mohapatra T."/>
            <person name="Singh N.K."/>
            <person name="Messing J."/>
            <person name="Nelson A.B."/>
            <person name="Fuks G."/>
            <person name="Kavchok S."/>
            <person name="Keizer G."/>
            <person name="Linton E."/>
            <person name="Llaca V."/>
            <person name="Song R."/>
            <person name="Tanyolac B."/>
            <person name="Young S."/>
            <person name="Ho-Il K."/>
            <person name="Hahn J.H."/>
            <person name="Sangsakoo G."/>
            <person name="Vanavichit A."/>
            <person name="de Mattos Luiz.A.T."/>
            <person name="Zimmer P.D."/>
            <person name="Malone G."/>
            <person name="Dellagostin O."/>
            <person name="de Oliveira A.C."/>
            <person name="Bevan M."/>
            <person name="Bancroft I."/>
            <person name="Minx P."/>
            <person name="Cordum H."/>
            <person name="Wilson R."/>
            <person name="Cheng Z."/>
            <person name="Jin W."/>
            <person name="Jiang J."/>
            <person name="Leong S.A."/>
            <person name="Iwama H."/>
            <person name="Gojobori T."/>
            <person name="Itoh T."/>
            <person name="Niimura Y."/>
            <person name="Fujii Y."/>
            <person name="Habara T."/>
            <person name="Sakai H."/>
            <person name="Sato Y."/>
            <person name="Wilson G."/>
            <person name="Kumar K."/>
            <person name="McCouch S."/>
            <person name="Juretic N."/>
            <person name="Hoen D."/>
            <person name="Wright S."/>
            <person name="Bruskiewich R."/>
            <person name="Bureau T."/>
            <person name="Miyao A."/>
            <person name="Hirochika H."/>
            <person name="Nishikawa T."/>
            <person name="Kadowaki K."/>
            <person name="Sugiura M."/>
            <person name="Burr B."/>
            <person name="Sasaki T."/>
        </authorList>
    </citation>
    <scope>NUCLEOTIDE SEQUENCE [LARGE SCALE GENOMIC DNA]</scope>
    <source>
        <strain evidence="3">cv. Nipponbare</strain>
    </source>
</reference>
<dbReference type="AlphaFoldDB" id="A0A0P0W8W6"/>
<keyword evidence="3" id="KW-1185">Reference proteome</keyword>
<evidence type="ECO:0000256" key="1">
    <source>
        <dbReference type="SAM" id="MobiDB-lite"/>
    </source>
</evidence>
<accession>A0A0P0W8W6</accession>
<reference evidence="2 3" key="3">
    <citation type="journal article" date="2013" name="Rice">
        <title>Improvement of the Oryza sativa Nipponbare reference genome using next generation sequence and optical map data.</title>
        <authorList>
            <person name="Kawahara Y."/>
            <person name="de la Bastide M."/>
            <person name="Hamilton J.P."/>
            <person name="Kanamori H."/>
            <person name="McCombie W.R."/>
            <person name="Ouyang S."/>
            <person name="Schwartz D.C."/>
            <person name="Tanaka T."/>
            <person name="Wu J."/>
            <person name="Zhou S."/>
            <person name="Childs K.L."/>
            <person name="Davidson R.M."/>
            <person name="Lin H."/>
            <person name="Quesada-Ocampo L."/>
            <person name="Vaillancourt B."/>
            <person name="Sakai H."/>
            <person name="Lee S.S."/>
            <person name="Kim J."/>
            <person name="Numa H."/>
            <person name="Itoh T."/>
            <person name="Buell C.R."/>
            <person name="Matsumoto T."/>
        </authorList>
    </citation>
    <scope>NUCLEOTIDE SEQUENCE [LARGE SCALE GENOMIC DNA]</scope>
    <source>
        <strain evidence="3">cv. Nipponbare</strain>
    </source>
</reference>
<dbReference type="Proteomes" id="UP000059680">
    <property type="component" value="Chromosome 4"/>
</dbReference>
<name>A0A0P0W8W6_ORYSJ</name>
<organism evidence="2 3">
    <name type="scientific">Oryza sativa subsp. japonica</name>
    <name type="common">Rice</name>
    <dbReference type="NCBI Taxonomy" id="39947"/>
    <lineage>
        <taxon>Eukaryota</taxon>
        <taxon>Viridiplantae</taxon>
        <taxon>Streptophyta</taxon>
        <taxon>Embryophyta</taxon>
        <taxon>Tracheophyta</taxon>
        <taxon>Spermatophyta</taxon>
        <taxon>Magnoliopsida</taxon>
        <taxon>Liliopsida</taxon>
        <taxon>Poales</taxon>
        <taxon>Poaceae</taxon>
        <taxon>BOP clade</taxon>
        <taxon>Oryzoideae</taxon>
        <taxon>Oryzeae</taxon>
        <taxon>Oryzinae</taxon>
        <taxon>Oryza</taxon>
        <taxon>Oryza sativa</taxon>
    </lineage>
</organism>
<dbReference type="EMBL" id="AP014960">
    <property type="protein sequence ID" value="BAS88670.1"/>
    <property type="molecule type" value="Genomic_DNA"/>
</dbReference>
<protein>
    <submittedName>
        <fullName evidence="2">Os04g0341966 protein</fullName>
    </submittedName>
</protein>
<evidence type="ECO:0000313" key="2">
    <source>
        <dbReference type="EMBL" id="BAS88670.1"/>
    </source>
</evidence>
<reference evidence="2 3" key="2">
    <citation type="journal article" date="2013" name="Plant Cell Physiol.">
        <title>Rice Annotation Project Database (RAP-DB): an integrative and interactive database for rice genomics.</title>
        <authorList>
            <person name="Sakai H."/>
            <person name="Lee S.S."/>
            <person name="Tanaka T."/>
            <person name="Numa H."/>
            <person name="Kim J."/>
            <person name="Kawahara Y."/>
            <person name="Wakimoto H."/>
            <person name="Yang C.C."/>
            <person name="Iwamoto M."/>
            <person name="Abe T."/>
            <person name="Yamada Y."/>
            <person name="Muto A."/>
            <person name="Inokuchi H."/>
            <person name="Ikemura T."/>
            <person name="Matsumoto T."/>
            <person name="Sasaki T."/>
            <person name="Itoh T."/>
        </authorList>
    </citation>
    <scope>NUCLEOTIDE SEQUENCE [LARGE SCALE GENOMIC DNA]</scope>
    <source>
        <strain evidence="3">cv. Nipponbare</strain>
    </source>
</reference>
<feature type="region of interest" description="Disordered" evidence="1">
    <location>
        <begin position="1"/>
        <end position="21"/>
    </location>
</feature>